<dbReference type="EMBL" id="VSSQ01002849">
    <property type="protein sequence ID" value="MPM17716.1"/>
    <property type="molecule type" value="Genomic_DNA"/>
</dbReference>
<sequence length="185" mass="21229">MLRKIALLLMMFIMLVSFSTAEATSEGTGIAEGLNYSIDDFHNRTIYFGRFDVSSAALYPLVAVDTTTHKPTMYIHANCAGNTGNWQYFDKIYVRTDSNSYTINCEEDFCQYYVASGLSLEETYQKKADEQLIAIFRDIAMSKGVPTYRFSGKYQKIREITPAKKERIKKLLDLYDFYNKSADIK</sequence>
<comment type="caution">
    <text evidence="1">The sequence shown here is derived from an EMBL/GenBank/DDBJ whole genome shotgun (WGS) entry which is preliminary data.</text>
</comment>
<gene>
    <name evidence="1" type="ORF">SDC9_64114</name>
</gene>
<organism evidence="1">
    <name type="scientific">bioreactor metagenome</name>
    <dbReference type="NCBI Taxonomy" id="1076179"/>
    <lineage>
        <taxon>unclassified sequences</taxon>
        <taxon>metagenomes</taxon>
        <taxon>ecological metagenomes</taxon>
    </lineage>
</organism>
<protein>
    <submittedName>
        <fullName evidence="1">Uncharacterized protein</fullName>
    </submittedName>
</protein>
<name>A0A644XNF4_9ZZZZ</name>
<evidence type="ECO:0000313" key="1">
    <source>
        <dbReference type="EMBL" id="MPM17716.1"/>
    </source>
</evidence>
<proteinExistence type="predicted"/>
<dbReference type="AlphaFoldDB" id="A0A644XNF4"/>
<reference evidence="1" key="1">
    <citation type="submission" date="2019-08" db="EMBL/GenBank/DDBJ databases">
        <authorList>
            <person name="Kucharzyk K."/>
            <person name="Murdoch R.W."/>
            <person name="Higgins S."/>
            <person name="Loffler F."/>
        </authorList>
    </citation>
    <scope>NUCLEOTIDE SEQUENCE</scope>
</reference>
<accession>A0A644XNF4</accession>